<keyword evidence="3" id="KW-1185">Reference proteome</keyword>
<dbReference type="Pfam" id="PF20530">
    <property type="entry name" value="DUF6745"/>
    <property type="match status" value="1"/>
</dbReference>
<gene>
    <name evidence="2" type="ORF">GPZ80_27305</name>
</gene>
<protein>
    <recommendedName>
        <fullName evidence="1">DUF6745 domain-containing protein</fullName>
    </recommendedName>
</protein>
<dbReference type="InterPro" id="IPR046633">
    <property type="entry name" value="DUF6745"/>
</dbReference>
<evidence type="ECO:0000313" key="3">
    <source>
        <dbReference type="Proteomes" id="UP000734823"/>
    </source>
</evidence>
<evidence type="ECO:0000313" key="2">
    <source>
        <dbReference type="EMBL" id="MBC6450874.1"/>
    </source>
</evidence>
<sequence length="360" mass="40405">MVDLRTEWLDHALSTAPADRGAAEHAISGLYTLLGHAPPEFVWVGSPAAATRLLPRAAQSLAFDGPQPLENRLATLVASMRKRLDQRVGDNREWFRPPVQDPVAMLRPGTSLRLVLSREVHDNLRGVVRGSVSGLIRATLPERLGLLWWGQHDAHWIAHYEAHRRVGGVDFGRDTAQLELWATLGRSCGWWWPREDVCVIADRPSSVHTEPELRLHCPDGAAVTFRDGEKVHAWHGTRVPAWVIEAPTADRIAVETNIEVRRCAIERLGWGTFIEQAGLALVRRADDPGNPGCELRLYDLPYQWGPQTRLLLAINGSLERDGTRRKYGLRVPPWFDDPIDAAAWSYGLTGPQYARLQRRT</sequence>
<reference evidence="2 3" key="1">
    <citation type="submission" date="2020-06" db="EMBL/GenBank/DDBJ databases">
        <title>Actinokineospora xiongansis sp. nov., isolated from soil of Baiyangdian.</title>
        <authorList>
            <person name="Zhang X."/>
        </authorList>
    </citation>
    <scope>NUCLEOTIDE SEQUENCE [LARGE SCALE GENOMIC DNA]</scope>
    <source>
        <strain evidence="2 3">HBU206404</strain>
    </source>
</reference>
<name>A0ABR7LEQ0_9PSEU</name>
<comment type="caution">
    <text evidence="2">The sequence shown here is derived from an EMBL/GenBank/DDBJ whole genome shotgun (WGS) entry which is preliminary data.</text>
</comment>
<feature type="domain" description="DUF6745" evidence="1">
    <location>
        <begin position="149"/>
        <end position="356"/>
    </location>
</feature>
<accession>A0ABR7LEQ0</accession>
<organism evidence="2 3">
    <name type="scientific">Actinokineospora xionganensis</name>
    <dbReference type="NCBI Taxonomy" id="2684470"/>
    <lineage>
        <taxon>Bacteria</taxon>
        <taxon>Bacillati</taxon>
        <taxon>Actinomycetota</taxon>
        <taxon>Actinomycetes</taxon>
        <taxon>Pseudonocardiales</taxon>
        <taxon>Pseudonocardiaceae</taxon>
        <taxon>Actinokineospora</taxon>
    </lineage>
</organism>
<proteinExistence type="predicted"/>
<dbReference type="EMBL" id="JABVED010000021">
    <property type="protein sequence ID" value="MBC6450874.1"/>
    <property type="molecule type" value="Genomic_DNA"/>
</dbReference>
<dbReference type="Proteomes" id="UP000734823">
    <property type="component" value="Unassembled WGS sequence"/>
</dbReference>
<evidence type="ECO:0000259" key="1">
    <source>
        <dbReference type="Pfam" id="PF20530"/>
    </source>
</evidence>